<feature type="transmembrane region" description="Helical" evidence="7">
    <location>
        <begin position="7"/>
        <end position="26"/>
    </location>
</feature>
<dbReference type="InterPro" id="IPR050638">
    <property type="entry name" value="AA-Vitamin_Transporters"/>
</dbReference>
<dbReference type="SUPFAM" id="SSF103481">
    <property type="entry name" value="Multidrug resistance efflux transporter EmrE"/>
    <property type="match status" value="2"/>
</dbReference>
<comment type="similarity">
    <text evidence="2">Belongs to the EamA transporter family.</text>
</comment>
<dbReference type="AlphaFoldDB" id="A0A0A5G1Z0"/>
<feature type="domain" description="EamA" evidence="8">
    <location>
        <begin position="148"/>
        <end position="283"/>
    </location>
</feature>
<feature type="transmembrane region" description="Helical" evidence="7">
    <location>
        <begin position="215"/>
        <end position="234"/>
    </location>
</feature>
<comment type="subcellular location">
    <subcellularLocation>
        <location evidence="1">Cell membrane</location>
        <topology evidence="1">Multi-pass membrane protein</topology>
    </subcellularLocation>
</comment>
<evidence type="ECO:0000313" key="10">
    <source>
        <dbReference type="Proteomes" id="UP000030403"/>
    </source>
</evidence>
<sequence>MKKLYSGLIALSCIWGTSFLFIKILVDTLSVWEVVFWRCLFGAVVLWGIYIWKEKIQLSSLPWGKLALIGLTNNAIPWGMIALSETVISSSLASVLNATTPIFTAIIGLLFFSRRLKGLQWVGILLGFIGIFILSDVSGNQFTSNTFIGVGTMLVATLCYGFSSQFTKKKLTHVSSVALAAVTLTFASFYSLFFAMVRGTMNWSAILKPEVFGSFIGLGAFGSGIAIFLLYFLIQEGTAEFAMTVTYLVPITAIIWGALFLQESITMNMLVGLLFVFSGVYLSGEKKKRKRGIQHDKTYRVS</sequence>
<evidence type="ECO:0000256" key="4">
    <source>
        <dbReference type="ARBA" id="ARBA00022692"/>
    </source>
</evidence>
<feature type="transmembrane region" description="Helical" evidence="7">
    <location>
        <begin position="119"/>
        <end position="138"/>
    </location>
</feature>
<keyword evidence="6 7" id="KW-0472">Membrane</keyword>
<evidence type="ECO:0000256" key="6">
    <source>
        <dbReference type="ARBA" id="ARBA00023136"/>
    </source>
</evidence>
<keyword evidence="10" id="KW-1185">Reference proteome</keyword>
<reference evidence="9 10" key="1">
    <citation type="submission" date="2013-08" db="EMBL/GenBank/DDBJ databases">
        <authorList>
            <person name="Huang J."/>
            <person name="Wang G."/>
        </authorList>
    </citation>
    <scope>NUCLEOTIDE SEQUENCE [LARGE SCALE GENOMIC DNA]</scope>
    <source>
        <strain evidence="9 10">BH030004</strain>
    </source>
</reference>
<keyword evidence="4 7" id="KW-0812">Transmembrane</keyword>
<dbReference type="EMBL" id="AVPF01000044">
    <property type="protein sequence ID" value="KGX85085.1"/>
    <property type="molecule type" value="Genomic_DNA"/>
</dbReference>
<feature type="transmembrane region" description="Helical" evidence="7">
    <location>
        <begin position="87"/>
        <end position="112"/>
    </location>
</feature>
<feature type="transmembrane region" description="Helical" evidence="7">
    <location>
        <begin position="241"/>
        <end position="259"/>
    </location>
</feature>
<protein>
    <recommendedName>
        <fullName evidence="8">EamA domain-containing protein</fullName>
    </recommendedName>
</protein>
<dbReference type="RefSeq" id="WP_051255083.1">
    <property type="nucleotide sequence ID" value="NZ_AULJ01000035.1"/>
</dbReference>
<evidence type="ECO:0000259" key="8">
    <source>
        <dbReference type="Pfam" id="PF00892"/>
    </source>
</evidence>
<organism evidence="9 10">
    <name type="scientific">Pontibacillus marinus BH030004 = DSM 16465</name>
    <dbReference type="NCBI Taxonomy" id="1385511"/>
    <lineage>
        <taxon>Bacteria</taxon>
        <taxon>Bacillati</taxon>
        <taxon>Bacillota</taxon>
        <taxon>Bacilli</taxon>
        <taxon>Bacillales</taxon>
        <taxon>Bacillaceae</taxon>
        <taxon>Pontibacillus</taxon>
    </lineage>
</organism>
<feature type="transmembrane region" description="Helical" evidence="7">
    <location>
        <begin position="174"/>
        <end position="195"/>
    </location>
</feature>
<evidence type="ECO:0000313" key="9">
    <source>
        <dbReference type="EMBL" id="KGX85085.1"/>
    </source>
</evidence>
<evidence type="ECO:0000256" key="1">
    <source>
        <dbReference type="ARBA" id="ARBA00004651"/>
    </source>
</evidence>
<feature type="transmembrane region" description="Helical" evidence="7">
    <location>
        <begin position="144"/>
        <end position="162"/>
    </location>
</feature>
<keyword evidence="5 7" id="KW-1133">Transmembrane helix</keyword>
<evidence type="ECO:0000256" key="3">
    <source>
        <dbReference type="ARBA" id="ARBA00022475"/>
    </source>
</evidence>
<feature type="transmembrane region" description="Helical" evidence="7">
    <location>
        <begin position="32"/>
        <end position="51"/>
    </location>
</feature>
<comment type="caution">
    <text evidence="9">The sequence shown here is derived from an EMBL/GenBank/DDBJ whole genome shotgun (WGS) entry which is preliminary data.</text>
</comment>
<dbReference type="Proteomes" id="UP000030403">
    <property type="component" value="Unassembled WGS sequence"/>
</dbReference>
<dbReference type="GO" id="GO:0005886">
    <property type="term" value="C:plasma membrane"/>
    <property type="evidence" value="ECO:0007669"/>
    <property type="project" value="UniProtKB-SubCell"/>
</dbReference>
<dbReference type="InterPro" id="IPR037185">
    <property type="entry name" value="EmrE-like"/>
</dbReference>
<dbReference type="InterPro" id="IPR000620">
    <property type="entry name" value="EamA_dom"/>
</dbReference>
<dbReference type="OrthoDB" id="67135at2"/>
<feature type="domain" description="EamA" evidence="8">
    <location>
        <begin position="8"/>
        <end position="135"/>
    </location>
</feature>
<dbReference type="Pfam" id="PF00892">
    <property type="entry name" value="EamA"/>
    <property type="match status" value="2"/>
</dbReference>
<gene>
    <name evidence="9" type="ORF">N783_15215</name>
</gene>
<dbReference type="PANTHER" id="PTHR32322">
    <property type="entry name" value="INNER MEMBRANE TRANSPORTER"/>
    <property type="match status" value="1"/>
</dbReference>
<feature type="transmembrane region" description="Helical" evidence="7">
    <location>
        <begin position="63"/>
        <end position="81"/>
    </location>
</feature>
<evidence type="ECO:0000256" key="2">
    <source>
        <dbReference type="ARBA" id="ARBA00007362"/>
    </source>
</evidence>
<evidence type="ECO:0000256" key="5">
    <source>
        <dbReference type="ARBA" id="ARBA00022989"/>
    </source>
</evidence>
<evidence type="ECO:0000256" key="7">
    <source>
        <dbReference type="SAM" id="Phobius"/>
    </source>
</evidence>
<proteinExistence type="inferred from homology"/>
<accession>A0A0A5G1Z0</accession>
<dbReference type="PANTHER" id="PTHR32322:SF18">
    <property type="entry name" value="S-ADENOSYLMETHIONINE_S-ADENOSYLHOMOCYSTEINE TRANSPORTER"/>
    <property type="match status" value="1"/>
</dbReference>
<feature type="transmembrane region" description="Helical" evidence="7">
    <location>
        <begin position="265"/>
        <end position="284"/>
    </location>
</feature>
<name>A0A0A5G1Z0_9BACI</name>
<dbReference type="eggNOG" id="COG0697">
    <property type="taxonomic scope" value="Bacteria"/>
</dbReference>
<keyword evidence="3" id="KW-1003">Cell membrane</keyword>